<evidence type="ECO:0000313" key="4">
    <source>
        <dbReference type="Proteomes" id="UP000623467"/>
    </source>
</evidence>
<feature type="compositionally biased region" description="Basic residues" evidence="1">
    <location>
        <begin position="69"/>
        <end position="79"/>
    </location>
</feature>
<feature type="region of interest" description="Disordered" evidence="1">
    <location>
        <begin position="23"/>
        <end position="103"/>
    </location>
</feature>
<feature type="compositionally biased region" description="Basic residues" evidence="1">
    <location>
        <begin position="213"/>
        <end position="241"/>
    </location>
</feature>
<sequence>MHRCQRVMVVCLWVQMYVQRIASRTQRSEAPHRRSSRTLNPTSPRHISPSAQRNRWRRRSRGSRPPPAARRKAPKRTFRKSSPLRSPIRITTHIDTSTSDFPSTATNRGILAPFLDLPLDSVPPIAALAHLPAATYHRAGNGEDQAADLDGLTDARLAPRAEAARQGQVGEQVEHAVEVEWEIEDEIKWVELDFGEQCGLVYPSVLGSDTPAKRRKARVKVRGARNRTPARRRRRSRRPRPPRPLSPFPPHLAPPAPPYLSFPTFPLCGGGARHIRRSTSTSLARSHMLPLNFVSASDPKDERTISMGRLAASALRPLIPPPTPTSAPSASFPPRILVSATASGGTTLASRPTKRVRREYGEEMSIKRVPSPDPSLSCRGTRVRASGKAGRVSAPRTLQALSALLPPDLPPSFNPPSSPPALRYALRYGEPGAVVSLSPSRRGSTGFGKRRVAFSAASFIRASGLLSAPASPPLRHVCQPSSCDTPSRPPVFDTPSSPRFLRQRSRRRDGWRAESSGVFVTDGGLWVEGRIWSVGLATGF</sequence>
<organism evidence="3 4">
    <name type="scientific">Mycena sanguinolenta</name>
    <dbReference type="NCBI Taxonomy" id="230812"/>
    <lineage>
        <taxon>Eukaryota</taxon>
        <taxon>Fungi</taxon>
        <taxon>Dikarya</taxon>
        <taxon>Basidiomycota</taxon>
        <taxon>Agaricomycotina</taxon>
        <taxon>Agaricomycetes</taxon>
        <taxon>Agaricomycetidae</taxon>
        <taxon>Agaricales</taxon>
        <taxon>Marasmiineae</taxon>
        <taxon>Mycenaceae</taxon>
        <taxon>Mycena</taxon>
    </lineage>
</organism>
<proteinExistence type="predicted"/>
<protein>
    <submittedName>
        <fullName evidence="3">Uncharacterized protein</fullName>
    </submittedName>
</protein>
<feature type="compositionally biased region" description="Polar residues" evidence="1">
    <location>
        <begin position="93"/>
        <end position="103"/>
    </location>
</feature>
<feature type="compositionally biased region" description="Pro residues" evidence="1">
    <location>
        <begin position="242"/>
        <end position="253"/>
    </location>
</feature>
<evidence type="ECO:0000256" key="2">
    <source>
        <dbReference type="SAM" id="SignalP"/>
    </source>
</evidence>
<dbReference type="AlphaFoldDB" id="A0A8H6XWM1"/>
<dbReference type="Proteomes" id="UP000623467">
    <property type="component" value="Unassembled WGS sequence"/>
</dbReference>
<feature type="signal peptide" evidence="2">
    <location>
        <begin position="1"/>
        <end position="23"/>
    </location>
</feature>
<evidence type="ECO:0000313" key="3">
    <source>
        <dbReference type="EMBL" id="KAF7349590.1"/>
    </source>
</evidence>
<reference evidence="3" key="1">
    <citation type="submission" date="2020-05" db="EMBL/GenBank/DDBJ databases">
        <title>Mycena genomes resolve the evolution of fungal bioluminescence.</title>
        <authorList>
            <person name="Tsai I.J."/>
        </authorList>
    </citation>
    <scope>NUCLEOTIDE SEQUENCE</scope>
    <source>
        <strain evidence="3">160909Yilan</strain>
    </source>
</reference>
<dbReference type="EMBL" id="JACAZH010000015">
    <property type="protein sequence ID" value="KAF7349590.1"/>
    <property type="molecule type" value="Genomic_DNA"/>
</dbReference>
<feature type="region of interest" description="Disordered" evidence="1">
    <location>
        <begin position="211"/>
        <end position="253"/>
    </location>
</feature>
<keyword evidence="2" id="KW-0732">Signal</keyword>
<accession>A0A8H6XWM1</accession>
<gene>
    <name evidence="3" type="ORF">MSAN_01684300</name>
</gene>
<evidence type="ECO:0000256" key="1">
    <source>
        <dbReference type="SAM" id="MobiDB-lite"/>
    </source>
</evidence>
<name>A0A8H6XWM1_9AGAR</name>
<feature type="region of interest" description="Disordered" evidence="1">
    <location>
        <begin position="364"/>
        <end position="392"/>
    </location>
</feature>
<feature type="chain" id="PRO_5033988473" evidence="2">
    <location>
        <begin position="24"/>
        <end position="540"/>
    </location>
</feature>
<feature type="region of interest" description="Disordered" evidence="1">
    <location>
        <begin position="480"/>
        <end position="505"/>
    </location>
</feature>
<keyword evidence="4" id="KW-1185">Reference proteome</keyword>
<comment type="caution">
    <text evidence="3">The sequence shown here is derived from an EMBL/GenBank/DDBJ whole genome shotgun (WGS) entry which is preliminary data.</text>
</comment>